<feature type="transmembrane region" description="Helical" evidence="2">
    <location>
        <begin position="7"/>
        <end position="24"/>
    </location>
</feature>
<sequence length="363" mass="40641">MKKHTYLVFYAFIIIFSLLTIFLIPPKFLADSLLIDTDIPINSINFPDNAFRAYIQKFDTNQDGYLSVDELNSIDTIKLSDSDIKDITGIKLFKNLKMLDIQHTKITNLDLQNMKKLTNVEYTNNSSLTTLDFRHCDNLVTAHHSENNETVYISAGMLRFVGCPYVPEHTGHLIIDLRGLTSIDDNGNKTCDLTKVISPTLIKVFKEQGHPGFDPSSNTLSIPRNETSSDYSAGIDGNNKATSWTFITDGIPAPVTVHYVDGEGKTIHFDENLTGYYGQKVSANIMDINGYRFKKVKNDASKDATISYNKQEITLIYEKLGESVNKSDTCLPQTGTQSTVLMDLFGLLLICASASIFISQKHY</sequence>
<feature type="domain" description="EF-hand" evidence="3">
    <location>
        <begin position="46"/>
        <end position="81"/>
    </location>
</feature>
<name>A0A9X4NKL3_9LACT</name>
<dbReference type="Proteomes" id="UP001152614">
    <property type="component" value="Unassembled WGS sequence"/>
</dbReference>
<evidence type="ECO:0000256" key="1">
    <source>
        <dbReference type="ARBA" id="ARBA00022737"/>
    </source>
</evidence>
<evidence type="ECO:0000313" key="5">
    <source>
        <dbReference type="Proteomes" id="UP001152614"/>
    </source>
</evidence>
<organism evidence="4 5">
    <name type="scientific">Lactococcus lactis</name>
    <dbReference type="NCBI Taxonomy" id="1358"/>
    <lineage>
        <taxon>Bacteria</taxon>
        <taxon>Bacillati</taxon>
        <taxon>Bacillota</taxon>
        <taxon>Bacilli</taxon>
        <taxon>Lactobacillales</taxon>
        <taxon>Streptococcaceae</taxon>
        <taxon>Lactococcus</taxon>
    </lineage>
</organism>
<dbReference type="InterPro" id="IPR018247">
    <property type="entry name" value="EF_Hand_1_Ca_BS"/>
</dbReference>
<comment type="caution">
    <text evidence="4">The sequence shown here is derived from an EMBL/GenBank/DDBJ whole genome shotgun (WGS) entry which is preliminary data.</text>
</comment>
<dbReference type="Pfam" id="PF06458">
    <property type="entry name" value="MucBP"/>
    <property type="match status" value="1"/>
</dbReference>
<dbReference type="Gene3D" id="3.10.20.320">
    <property type="entry name" value="Putative peptidoglycan bound protein (lpxtg motif)"/>
    <property type="match status" value="1"/>
</dbReference>
<keyword evidence="2" id="KW-1133">Transmembrane helix</keyword>
<accession>A0A9X4NKL3</accession>
<dbReference type="Pfam" id="PF23952">
    <property type="entry name" value="LRR_EndoS"/>
    <property type="match status" value="1"/>
</dbReference>
<keyword evidence="2" id="KW-0472">Membrane</keyword>
<dbReference type="SUPFAM" id="SSF52058">
    <property type="entry name" value="L domain-like"/>
    <property type="match status" value="1"/>
</dbReference>
<dbReference type="AlphaFoldDB" id="A0A9X4NKL3"/>
<reference evidence="4" key="1">
    <citation type="submission" date="2022-10" db="EMBL/GenBank/DDBJ databases">
        <authorList>
            <person name="Turner M.S."/>
            <person name="Huang W."/>
        </authorList>
    </citation>
    <scope>NUCLEOTIDE SEQUENCE</scope>
    <source>
        <strain evidence="4">3</strain>
    </source>
</reference>
<evidence type="ECO:0000256" key="2">
    <source>
        <dbReference type="SAM" id="Phobius"/>
    </source>
</evidence>
<dbReference type="InterPro" id="IPR009459">
    <property type="entry name" value="MucBP_dom"/>
</dbReference>
<dbReference type="PROSITE" id="PS00018">
    <property type="entry name" value="EF_HAND_1"/>
    <property type="match status" value="1"/>
</dbReference>
<protein>
    <submittedName>
        <fullName evidence="4">MucBP domain-containing protein</fullName>
    </submittedName>
</protein>
<dbReference type="Gene3D" id="3.80.10.10">
    <property type="entry name" value="Ribonuclease Inhibitor"/>
    <property type="match status" value="1"/>
</dbReference>
<reference evidence="4" key="2">
    <citation type="journal article" date="2023" name="Food Microbiol.">
        <title>Evaluation of the fermentation potential of lactic acid bacteria isolated from herbs, fruits and vegetables as starter cultures in nut-based milk alternatives.</title>
        <authorList>
            <person name="Huang W."/>
            <person name="Dong A."/>
            <person name="Pham H.T."/>
            <person name="Zhou C."/>
            <person name="Huo Z."/>
            <person name="Watjen A.P."/>
            <person name="Prakash S."/>
            <person name="Bang-Berthelsen C.H."/>
            <person name="Turner M.S."/>
        </authorList>
    </citation>
    <scope>NUCLEOTIDE SEQUENCE</scope>
    <source>
        <strain evidence="4">3</strain>
    </source>
</reference>
<keyword evidence="1" id="KW-0677">Repeat</keyword>
<gene>
    <name evidence="4" type="ORF">OGZ51_12520</name>
</gene>
<dbReference type="EMBL" id="JAOWLY010000017">
    <property type="protein sequence ID" value="MDG4984969.1"/>
    <property type="molecule type" value="Genomic_DNA"/>
</dbReference>
<dbReference type="RefSeq" id="WP_278229382.1">
    <property type="nucleotide sequence ID" value="NZ_JAOWLY010000017.1"/>
</dbReference>
<proteinExistence type="predicted"/>
<dbReference type="GO" id="GO:0005509">
    <property type="term" value="F:calcium ion binding"/>
    <property type="evidence" value="ECO:0007669"/>
    <property type="project" value="InterPro"/>
</dbReference>
<dbReference type="PROSITE" id="PS50222">
    <property type="entry name" value="EF_HAND_2"/>
    <property type="match status" value="1"/>
</dbReference>
<evidence type="ECO:0000313" key="4">
    <source>
        <dbReference type="EMBL" id="MDG4984969.1"/>
    </source>
</evidence>
<evidence type="ECO:0000259" key="3">
    <source>
        <dbReference type="PROSITE" id="PS50222"/>
    </source>
</evidence>
<keyword evidence="2" id="KW-0812">Transmembrane</keyword>
<dbReference type="InterPro" id="IPR032675">
    <property type="entry name" value="LRR_dom_sf"/>
</dbReference>
<dbReference type="InterPro" id="IPR002048">
    <property type="entry name" value="EF_hand_dom"/>
</dbReference>